<dbReference type="Gene3D" id="3.30.230.130">
    <property type="entry name" value="Cullin, Chain C, Domain 2"/>
    <property type="match status" value="1"/>
</dbReference>
<dbReference type="Pfam" id="PF25773">
    <property type="entry name" value="TPR_ANAPC2"/>
    <property type="match status" value="1"/>
</dbReference>
<feature type="compositionally biased region" description="Acidic residues" evidence="7">
    <location>
        <begin position="414"/>
        <end position="426"/>
    </location>
</feature>
<name>A0ABD0JWX8_9CAEN</name>
<keyword evidence="10" id="KW-1185">Reference proteome</keyword>
<accession>A0ABD0JWX8</accession>
<evidence type="ECO:0000313" key="10">
    <source>
        <dbReference type="Proteomes" id="UP001519460"/>
    </source>
</evidence>
<dbReference type="Pfam" id="PF08672">
    <property type="entry name" value="ANAPC2"/>
    <property type="match status" value="1"/>
</dbReference>
<dbReference type="InterPro" id="IPR014786">
    <property type="entry name" value="ANAPC2_C"/>
</dbReference>
<dbReference type="InterPro" id="IPR059120">
    <property type="entry name" value="Cullin-like_AB"/>
</dbReference>
<reference evidence="9 10" key="1">
    <citation type="journal article" date="2023" name="Sci. Data">
        <title>Genome assembly of the Korean intertidal mud-creeper Batillaria attramentaria.</title>
        <authorList>
            <person name="Patra A.K."/>
            <person name="Ho P.T."/>
            <person name="Jun S."/>
            <person name="Lee S.J."/>
            <person name="Kim Y."/>
            <person name="Won Y.J."/>
        </authorList>
    </citation>
    <scope>NUCLEOTIDE SEQUENCE [LARGE SCALE GENOMIC DNA]</scope>
    <source>
        <strain evidence="9">Wonlab-2016</strain>
    </source>
</reference>
<dbReference type="Gene3D" id="1.10.10.10">
    <property type="entry name" value="Winged helix-like DNA-binding domain superfamily/Winged helix DNA-binding domain"/>
    <property type="match status" value="1"/>
</dbReference>
<dbReference type="Gene3D" id="1.20.1310.10">
    <property type="entry name" value="Cullin Repeats"/>
    <property type="match status" value="1"/>
</dbReference>
<dbReference type="InterPro" id="IPR044554">
    <property type="entry name" value="ANAPC2"/>
</dbReference>
<proteinExistence type="inferred from homology"/>
<dbReference type="EMBL" id="JACVVK020000313">
    <property type="protein sequence ID" value="KAK7479008.1"/>
    <property type="molecule type" value="Genomic_DNA"/>
</dbReference>
<gene>
    <name evidence="9" type="ORF">BaRGS_00029769</name>
</gene>
<evidence type="ECO:0000256" key="2">
    <source>
        <dbReference type="ARBA" id="ARBA00022618"/>
    </source>
</evidence>
<dbReference type="Pfam" id="PF26557">
    <property type="entry name" value="Cullin_AB"/>
    <property type="match status" value="1"/>
</dbReference>
<dbReference type="SUPFAM" id="SSF75632">
    <property type="entry name" value="Cullin homology domain"/>
    <property type="match status" value="1"/>
</dbReference>
<dbReference type="SMART" id="SM01013">
    <property type="entry name" value="APC2"/>
    <property type="match status" value="1"/>
</dbReference>
<evidence type="ECO:0000256" key="3">
    <source>
        <dbReference type="ARBA" id="ARBA00022776"/>
    </source>
</evidence>
<comment type="similarity">
    <text evidence="6">Belongs to the cullin family.</text>
</comment>
<dbReference type="PANTHER" id="PTHR45957">
    <property type="entry name" value="ANAPHASE-PROMOTING COMPLEX SUBUNIT 2"/>
    <property type="match status" value="1"/>
</dbReference>
<dbReference type="PROSITE" id="PS50069">
    <property type="entry name" value="CULLIN_2"/>
    <property type="match status" value="1"/>
</dbReference>
<dbReference type="Proteomes" id="UP001519460">
    <property type="component" value="Unassembled WGS sequence"/>
</dbReference>
<feature type="domain" description="Cullin family profile" evidence="8">
    <location>
        <begin position="386"/>
        <end position="662"/>
    </location>
</feature>
<evidence type="ECO:0000256" key="7">
    <source>
        <dbReference type="SAM" id="MobiDB-lite"/>
    </source>
</evidence>
<feature type="compositionally biased region" description="Gly residues" evidence="7">
    <location>
        <begin position="486"/>
        <end position="496"/>
    </location>
</feature>
<keyword evidence="3" id="KW-0498">Mitosis</keyword>
<organism evidence="9 10">
    <name type="scientific">Batillaria attramentaria</name>
    <dbReference type="NCBI Taxonomy" id="370345"/>
    <lineage>
        <taxon>Eukaryota</taxon>
        <taxon>Metazoa</taxon>
        <taxon>Spiralia</taxon>
        <taxon>Lophotrochozoa</taxon>
        <taxon>Mollusca</taxon>
        <taxon>Gastropoda</taxon>
        <taxon>Caenogastropoda</taxon>
        <taxon>Sorbeoconcha</taxon>
        <taxon>Cerithioidea</taxon>
        <taxon>Batillariidae</taxon>
        <taxon>Batillaria</taxon>
    </lineage>
</organism>
<feature type="non-terminal residue" evidence="9">
    <location>
        <position position="1"/>
    </location>
</feature>
<keyword evidence="2" id="KW-0132">Cell division</keyword>
<evidence type="ECO:0000259" key="8">
    <source>
        <dbReference type="PROSITE" id="PS50069"/>
    </source>
</evidence>
<dbReference type="SMART" id="SM00182">
    <property type="entry name" value="CULLIN"/>
    <property type="match status" value="1"/>
</dbReference>
<dbReference type="SUPFAM" id="SSF46785">
    <property type="entry name" value="Winged helix' DNA-binding domain"/>
    <property type="match status" value="1"/>
</dbReference>
<evidence type="ECO:0000313" key="9">
    <source>
        <dbReference type="EMBL" id="KAK7479008.1"/>
    </source>
</evidence>
<dbReference type="InterPro" id="IPR036390">
    <property type="entry name" value="WH_DNA-bd_sf"/>
</dbReference>
<evidence type="ECO:0000256" key="6">
    <source>
        <dbReference type="PROSITE-ProRule" id="PRU00330"/>
    </source>
</evidence>
<feature type="region of interest" description="Disordered" evidence="7">
    <location>
        <begin position="403"/>
        <end position="438"/>
    </location>
</feature>
<keyword evidence="4" id="KW-0833">Ubl conjugation pathway</keyword>
<evidence type="ECO:0000256" key="4">
    <source>
        <dbReference type="ARBA" id="ARBA00022786"/>
    </source>
</evidence>
<sequence length="780" mass="88615">VGGHQDIKDPQKLQMLEQALSVLDTCHILHLVPAWFSQALKDDLRHRILPGFWRFFQPSTDQMDSSSVSSSSPFAEAINYLYEVTESYRPCLKYVTSMQELLALKTAADDRDRGDIPRCPVESLESQLVMLYKAYLFFTFPKCFKDAVEAFYAQAFNAFHRSNPREDDSFETSMEEDGNVSKEDVMERFSDVNKKLFEMGILEHVSGSAVTSLIHDHIRHHIHAKCRGNFETSYREHLETWLDTKVLNWLHLIYGIGSAEKMQSINAFRDRLMHFIWETYANTLIEQLFNIIIEFPESEPAVRDLRICLEKIDLRSHLVLSLRNALESRLLHPGVNTADILTAYISAIRALRVLDPAGVILELVCQPVKKYLRSREDTVRCIVSSLTDEGSSELMDELIRGAPQSADETGQADGDAEDWEAWEPDPVDANPDTASKRRQEQDIISTLVNVYGSQELFVAEYRTLLADRLLTQASSGTTTTAAGSTSGAGAGTSGAGGDLERELRYLELLKLRFGEAPLHGCQVMLKDVADSRRINSRIAEVLQQSGESPEVDVSAMILSAQFWPSFREEKITLPEQLQSCLDAFTQQYEMLKGNRTLCWKPHLGVMNIEIELKDQTLNFSVSPVHAAIIMQFQEKERWTVEGLGRTLEMAPSAVRRKLAYWQGQGLVKEEQPDVFVLVEERRAEPQEVIATDEDEMESAMASAAQQREQEMQMFWTYITGMLQNLDCLPLERIHSMLRMFAVQGPESGEFTQAQLKAFLDRKVREQQLTYSGGVYRLPKH</sequence>
<dbReference type="InterPro" id="IPR036317">
    <property type="entry name" value="Cullin_homology_sf"/>
</dbReference>
<feature type="region of interest" description="Disordered" evidence="7">
    <location>
        <begin position="476"/>
        <end position="496"/>
    </location>
</feature>
<keyword evidence="5" id="KW-0131">Cell cycle</keyword>
<dbReference type="InterPro" id="IPR036388">
    <property type="entry name" value="WH-like_DNA-bd_sf"/>
</dbReference>
<feature type="compositionally biased region" description="Low complexity" evidence="7">
    <location>
        <begin position="476"/>
        <end position="485"/>
    </location>
</feature>
<comment type="caution">
    <text evidence="9">The sequence shown here is derived from an EMBL/GenBank/DDBJ whole genome shotgun (WGS) entry which is preliminary data.</text>
</comment>
<dbReference type="InterPro" id="IPR016158">
    <property type="entry name" value="Cullin_homology"/>
</dbReference>
<protein>
    <recommendedName>
        <fullName evidence="1">Anaphase-promoting complex subunit 2</fullName>
    </recommendedName>
</protein>
<evidence type="ECO:0000256" key="5">
    <source>
        <dbReference type="ARBA" id="ARBA00023306"/>
    </source>
</evidence>
<dbReference type="PANTHER" id="PTHR45957:SF1">
    <property type="entry name" value="ANAPHASE-PROMOTING COMPLEX SUBUNIT 2"/>
    <property type="match status" value="1"/>
</dbReference>
<dbReference type="GO" id="GO:0051301">
    <property type="term" value="P:cell division"/>
    <property type="evidence" value="ECO:0007669"/>
    <property type="project" value="UniProtKB-KW"/>
</dbReference>
<dbReference type="InterPro" id="IPR057975">
    <property type="entry name" value="TPR_ANAPC2"/>
</dbReference>
<evidence type="ECO:0000256" key="1">
    <source>
        <dbReference type="ARBA" id="ARBA00016068"/>
    </source>
</evidence>
<dbReference type="AlphaFoldDB" id="A0ABD0JWX8"/>